<dbReference type="Pfam" id="PF03401">
    <property type="entry name" value="TctC"/>
    <property type="match status" value="1"/>
</dbReference>
<dbReference type="SUPFAM" id="SSF53850">
    <property type="entry name" value="Periplasmic binding protein-like II"/>
    <property type="match status" value="1"/>
</dbReference>
<sequence length="323" mass="34498">MQTTRARLRALAAVSLLWHCAQAFAAYPDKPIRVNVGAPPGGGTDVVARLFADKMSGAMGQPVLVDNRPGAANTIAADLTAKAPADGYTLLAATNSPQVIAPQLMRLNFDPLKDLTPIGLALVVPHVLLVAPQVNADSVASLVAQIKAQPGKFSYASSGIGSVQHMAAELFMKATGTQMVHVPYKGSSQAHVDLMAGQVQIMLDTSSSAMPHIRSGRLRALAVTTPKRASALPDVPTLQELGIKGADMSTWYAFYAPRQTPAPTLERLTREFNAALQLPEVQGKLRGLGGDPGTLSREQFIQLQRADYDRFGKLIRDQNIKMD</sequence>
<dbReference type="Proteomes" id="UP000397656">
    <property type="component" value="Chromosome 2"/>
</dbReference>
<dbReference type="Gene3D" id="3.40.190.10">
    <property type="entry name" value="Periplasmic binding protein-like II"/>
    <property type="match status" value="1"/>
</dbReference>
<dbReference type="PIRSF" id="PIRSF017082">
    <property type="entry name" value="YflP"/>
    <property type="match status" value="1"/>
</dbReference>
<dbReference type="PANTHER" id="PTHR42928:SF5">
    <property type="entry name" value="BLR1237 PROTEIN"/>
    <property type="match status" value="1"/>
</dbReference>
<dbReference type="Gene3D" id="3.40.190.150">
    <property type="entry name" value="Bordetella uptake gene, domain 1"/>
    <property type="match status" value="1"/>
</dbReference>
<dbReference type="GeneID" id="98405718"/>
<dbReference type="EMBL" id="CP062804">
    <property type="protein sequence ID" value="QOT79469.1"/>
    <property type="molecule type" value="Genomic_DNA"/>
</dbReference>
<accession>A0A643FMG6</accession>
<comment type="similarity">
    <text evidence="1">Belongs to the UPF0065 (bug) family.</text>
</comment>
<dbReference type="CDD" id="cd07012">
    <property type="entry name" value="PBP2_Bug_TTT"/>
    <property type="match status" value="1"/>
</dbReference>
<dbReference type="PANTHER" id="PTHR42928">
    <property type="entry name" value="TRICARBOXYLATE-BINDING PROTEIN"/>
    <property type="match status" value="1"/>
</dbReference>
<evidence type="ECO:0000313" key="2">
    <source>
        <dbReference type="EMBL" id="QOT79469.1"/>
    </source>
</evidence>
<dbReference type="InterPro" id="IPR005064">
    <property type="entry name" value="BUG"/>
</dbReference>
<protein>
    <submittedName>
        <fullName evidence="2">Tripartite tricarboxylate transporter substrate binding protein</fullName>
    </submittedName>
</protein>
<dbReference type="InterPro" id="IPR042100">
    <property type="entry name" value="Bug_dom1"/>
</dbReference>
<organism evidence="2 3">
    <name type="scientific">Cupriavidus basilensis</name>
    <dbReference type="NCBI Taxonomy" id="68895"/>
    <lineage>
        <taxon>Bacteria</taxon>
        <taxon>Pseudomonadati</taxon>
        <taxon>Pseudomonadota</taxon>
        <taxon>Betaproteobacteria</taxon>
        <taxon>Burkholderiales</taxon>
        <taxon>Burkholderiaceae</taxon>
        <taxon>Cupriavidus</taxon>
    </lineage>
</organism>
<dbReference type="RefSeq" id="WP_150991046.1">
    <property type="nucleotide sequence ID" value="NZ_CP062804.1"/>
</dbReference>
<name>A0A643FMG6_9BURK</name>
<dbReference type="AlphaFoldDB" id="A0A643FMG6"/>
<proteinExistence type="inferred from homology"/>
<evidence type="ECO:0000256" key="1">
    <source>
        <dbReference type="ARBA" id="ARBA00006987"/>
    </source>
</evidence>
<reference evidence="2 3" key="1">
    <citation type="submission" date="2020-10" db="EMBL/GenBank/DDBJ databases">
        <title>Complete genome sequence of Cupriavidus basilensis CCUG 49340T.</title>
        <authorList>
            <person name="Salva-Serra F."/>
            <person name="Donoso R.A."/>
            <person name="Cho K.H."/>
            <person name="Yoo J.A."/>
            <person name="Lee K."/>
            <person name="Yoon S.-H."/>
            <person name="Perez-Pantoja D."/>
            <person name="Moore E.R.B."/>
        </authorList>
    </citation>
    <scope>NUCLEOTIDE SEQUENCE [LARGE SCALE GENOMIC DNA]</scope>
    <source>
        <strain evidence="3">CCUG 49340</strain>
    </source>
</reference>
<evidence type="ECO:0000313" key="3">
    <source>
        <dbReference type="Proteomes" id="UP000397656"/>
    </source>
</evidence>
<gene>
    <name evidence="2" type="ORF">F7R26_032650</name>
</gene>